<dbReference type="PANTHER" id="PTHR38477:SF1">
    <property type="entry name" value="MUREIN L,D-TRANSPEPTIDASE CATALYTIC DOMAIN FAMILY PROTEIN"/>
    <property type="match status" value="1"/>
</dbReference>
<protein>
    <recommendedName>
        <fullName evidence="7">YkuD domain-containing protein</fullName>
    </recommendedName>
</protein>
<organism evidence="6">
    <name type="scientific">hydrothermal vent metagenome</name>
    <dbReference type="NCBI Taxonomy" id="652676"/>
    <lineage>
        <taxon>unclassified sequences</taxon>
        <taxon>metagenomes</taxon>
        <taxon>ecological metagenomes</taxon>
    </lineage>
</organism>
<dbReference type="Gene3D" id="2.40.440.10">
    <property type="entry name" value="L,D-transpeptidase catalytic domain-like"/>
    <property type="match status" value="1"/>
</dbReference>
<accession>A0A1W1CDR6</accession>
<dbReference type="Pfam" id="PF13645">
    <property type="entry name" value="YkuD_2"/>
    <property type="match status" value="1"/>
</dbReference>
<dbReference type="InterPro" id="IPR005490">
    <property type="entry name" value="LD_TPept_cat_dom"/>
</dbReference>
<dbReference type="GO" id="GO:0016740">
    <property type="term" value="F:transferase activity"/>
    <property type="evidence" value="ECO:0007669"/>
    <property type="project" value="UniProtKB-KW"/>
</dbReference>
<evidence type="ECO:0000313" key="6">
    <source>
        <dbReference type="EMBL" id="SFV63926.1"/>
    </source>
</evidence>
<keyword evidence="4" id="KW-0573">Peptidoglycan synthesis</keyword>
<evidence type="ECO:0000256" key="2">
    <source>
        <dbReference type="ARBA" id="ARBA00022679"/>
    </source>
</evidence>
<dbReference type="InterPro" id="IPR038063">
    <property type="entry name" value="Transpep_catalytic_dom"/>
</dbReference>
<proteinExistence type="predicted"/>
<evidence type="ECO:0000256" key="3">
    <source>
        <dbReference type="ARBA" id="ARBA00022960"/>
    </source>
</evidence>
<dbReference type="EMBL" id="FPHE01000128">
    <property type="protein sequence ID" value="SFV63926.1"/>
    <property type="molecule type" value="Genomic_DNA"/>
</dbReference>
<dbReference type="SUPFAM" id="SSF141523">
    <property type="entry name" value="L,D-transpeptidase catalytic domain-like"/>
    <property type="match status" value="1"/>
</dbReference>
<evidence type="ECO:0000256" key="5">
    <source>
        <dbReference type="ARBA" id="ARBA00023316"/>
    </source>
</evidence>
<keyword evidence="5" id="KW-0961">Cell wall biogenesis/degradation</keyword>
<keyword evidence="2" id="KW-0808">Transferase</keyword>
<sequence length="267" mass="30854">MKQIIIMLSISLLLISNLLAKETYFNPYEPEPKKVIKKKVSKSSVTKKSKTQKIKKRTKVAKVKKRVKKVTKKKTTKISKRLSQKLDKIYKKVLKKSNINRRALKNAFSFYKKNRNKKALSSKYLAIADYTKSARSKRLYIINLRNGTVYKHKVAHGKRSGTIGGKVRRSSNRRSTNMTPYGFFKVGSREGRTKKRGYRYLTVKGLQRSNRKVGYPSRMGGRDIVVHPAKYVNFGGRSHGCFAICPQDRYRVFSKLKKALLYSYTGR</sequence>
<comment type="pathway">
    <text evidence="1">Cell wall biogenesis; peptidoglycan biosynthesis.</text>
</comment>
<dbReference type="UniPathway" id="UPA00219"/>
<reference evidence="6" key="1">
    <citation type="submission" date="2016-10" db="EMBL/GenBank/DDBJ databases">
        <authorList>
            <person name="de Groot N.N."/>
        </authorList>
    </citation>
    <scope>NUCLEOTIDE SEQUENCE</scope>
</reference>
<name>A0A1W1CDR6_9ZZZZ</name>
<dbReference type="GO" id="GO:0071555">
    <property type="term" value="P:cell wall organization"/>
    <property type="evidence" value="ECO:0007669"/>
    <property type="project" value="UniProtKB-KW"/>
</dbReference>
<dbReference type="PANTHER" id="PTHR38477">
    <property type="entry name" value="HYPOTHETICAL EXPORTED PROTEIN"/>
    <property type="match status" value="1"/>
</dbReference>
<gene>
    <name evidence="6" type="ORF">MNB_SV-12-2066</name>
</gene>
<dbReference type="GO" id="GO:0008360">
    <property type="term" value="P:regulation of cell shape"/>
    <property type="evidence" value="ECO:0007669"/>
    <property type="project" value="UniProtKB-KW"/>
</dbReference>
<evidence type="ECO:0000256" key="4">
    <source>
        <dbReference type="ARBA" id="ARBA00022984"/>
    </source>
</evidence>
<evidence type="ECO:0008006" key="7">
    <source>
        <dbReference type="Google" id="ProtNLM"/>
    </source>
</evidence>
<evidence type="ECO:0000256" key="1">
    <source>
        <dbReference type="ARBA" id="ARBA00004752"/>
    </source>
</evidence>
<dbReference type="GO" id="GO:0009252">
    <property type="term" value="P:peptidoglycan biosynthetic process"/>
    <property type="evidence" value="ECO:0007669"/>
    <property type="project" value="UniProtKB-UniPathway"/>
</dbReference>
<dbReference type="AlphaFoldDB" id="A0A1W1CDR6"/>
<keyword evidence="3" id="KW-0133">Cell shape</keyword>
<dbReference type="CDD" id="cd16913">
    <property type="entry name" value="YkuD_like"/>
    <property type="match status" value="1"/>
</dbReference>
<dbReference type="InterPro" id="IPR032676">
    <property type="entry name" value="YkuD_2"/>
</dbReference>